<gene>
    <name evidence="2" type="ORF">P9847_25950</name>
</gene>
<dbReference type="PROSITE" id="PS51725">
    <property type="entry name" value="ABM"/>
    <property type="match status" value="1"/>
</dbReference>
<keyword evidence="2" id="KW-0503">Monooxygenase</keyword>
<organism evidence="2 3">
    <name type="scientific">Paenibacillus chibensis</name>
    <dbReference type="NCBI Taxonomy" id="59846"/>
    <lineage>
        <taxon>Bacteria</taxon>
        <taxon>Bacillati</taxon>
        <taxon>Bacillota</taxon>
        <taxon>Bacilli</taxon>
        <taxon>Bacillales</taxon>
        <taxon>Paenibacillaceae</taxon>
        <taxon>Paenibacillus</taxon>
    </lineage>
</organism>
<dbReference type="PANTHER" id="PTHR34474:SF1">
    <property type="entry name" value="HEME-DEGRADING MONOOXYGENASE HMOA"/>
    <property type="match status" value="1"/>
</dbReference>
<dbReference type="InterPro" id="IPR011008">
    <property type="entry name" value="Dimeric_a/b-barrel"/>
</dbReference>
<evidence type="ECO:0000313" key="3">
    <source>
        <dbReference type="Proteomes" id="UP001343257"/>
    </source>
</evidence>
<dbReference type="GO" id="GO:0004497">
    <property type="term" value="F:monooxygenase activity"/>
    <property type="evidence" value="ECO:0007669"/>
    <property type="project" value="UniProtKB-KW"/>
</dbReference>
<dbReference type="PANTHER" id="PTHR34474">
    <property type="entry name" value="SIGNAL TRANSDUCTION PROTEIN TRAP"/>
    <property type="match status" value="1"/>
</dbReference>
<feature type="domain" description="ABM" evidence="1">
    <location>
        <begin position="2"/>
        <end position="95"/>
    </location>
</feature>
<evidence type="ECO:0000259" key="1">
    <source>
        <dbReference type="PROSITE" id="PS51725"/>
    </source>
</evidence>
<dbReference type="SUPFAM" id="SSF54909">
    <property type="entry name" value="Dimeric alpha+beta barrel"/>
    <property type="match status" value="1"/>
</dbReference>
<sequence>MFIQTRRMVVTAGNAEQVVERFKKPGPLDEMEGLVDKTVMSSKISKEEEEVLVMIRWESREAWKNWEKSDAHLQGHRDKKGQQPPEYIISTKVTMYDVHNVTKGKAFSNQ</sequence>
<accession>A0ABU6Q0V7</accession>
<proteinExistence type="predicted"/>
<name>A0ABU6Q0V7_9BACL</name>
<keyword evidence="2" id="KW-0560">Oxidoreductase</keyword>
<evidence type="ECO:0000313" key="2">
    <source>
        <dbReference type="EMBL" id="MED5020707.1"/>
    </source>
</evidence>
<dbReference type="Proteomes" id="UP001343257">
    <property type="component" value="Unassembled WGS sequence"/>
</dbReference>
<dbReference type="Pfam" id="PF03992">
    <property type="entry name" value="ABM"/>
    <property type="match status" value="1"/>
</dbReference>
<dbReference type="InterPro" id="IPR007138">
    <property type="entry name" value="ABM_dom"/>
</dbReference>
<dbReference type="InterPro" id="IPR050404">
    <property type="entry name" value="Heme-degrading_MO"/>
</dbReference>
<reference evidence="2 3" key="1">
    <citation type="submission" date="2023-03" db="EMBL/GenBank/DDBJ databases">
        <title>Bacillus Genome Sequencing.</title>
        <authorList>
            <person name="Dunlap C."/>
        </authorList>
    </citation>
    <scope>NUCLEOTIDE SEQUENCE [LARGE SCALE GENOMIC DNA]</scope>
    <source>
        <strain evidence="2 3">NRS-52</strain>
    </source>
</reference>
<keyword evidence="3" id="KW-1185">Reference proteome</keyword>
<comment type="caution">
    <text evidence="2">The sequence shown here is derived from an EMBL/GenBank/DDBJ whole genome shotgun (WGS) entry which is preliminary data.</text>
</comment>
<protein>
    <submittedName>
        <fullName evidence="2">Antibiotic biosynthesis monooxygenase</fullName>
        <ecNumber evidence="2">1.14.-.-</ecNumber>
    </submittedName>
</protein>
<dbReference type="Gene3D" id="3.30.70.100">
    <property type="match status" value="1"/>
</dbReference>
<dbReference type="RefSeq" id="WP_328282139.1">
    <property type="nucleotide sequence ID" value="NZ_JARTLD010000077.1"/>
</dbReference>
<dbReference type="EMBL" id="JARTLD010000077">
    <property type="protein sequence ID" value="MED5020707.1"/>
    <property type="molecule type" value="Genomic_DNA"/>
</dbReference>
<dbReference type="EC" id="1.14.-.-" evidence="2"/>